<dbReference type="Proteomes" id="UP000735302">
    <property type="component" value="Unassembled WGS sequence"/>
</dbReference>
<dbReference type="EMBL" id="BLXT01007370">
    <property type="protein sequence ID" value="GFO39022.1"/>
    <property type="molecule type" value="Genomic_DNA"/>
</dbReference>
<protein>
    <submittedName>
        <fullName evidence="1">Uncharacterized protein</fullName>
    </submittedName>
</protein>
<evidence type="ECO:0000313" key="1">
    <source>
        <dbReference type="EMBL" id="GFO39022.1"/>
    </source>
</evidence>
<proteinExistence type="predicted"/>
<name>A0AAV4D4F3_9GAST</name>
<sequence>MDLNLRRKASANFTDEFTKRRATLALNHSTHAQTDLVDRHKRLTVFPTSAKYSTCEQCAPAWCTCPAFTSARSKLLPTERRADASALSVSRYALCTLHLIYIKR</sequence>
<dbReference type="AlphaFoldDB" id="A0AAV4D4F3"/>
<organism evidence="1 2">
    <name type="scientific">Plakobranchus ocellatus</name>
    <dbReference type="NCBI Taxonomy" id="259542"/>
    <lineage>
        <taxon>Eukaryota</taxon>
        <taxon>Metazoa</taxon>
        <taxon>Spiralia</taxon>
        <taxon>Lophotrochozoa</taxon>
        <taxon>Mollusca</taxon>
        <taxon>Gastropoda</taxon>
        <taxon>Heterobranchia</taxon>
        <taxon>Euthyneura</taxon>
        <taxon>Panpulmonata</taxon>
        <taxon>Sacoglossa</taxon>
        <taxon>Placobranchoidea</taxon>
        <taxon>Plakobranchidae</taxon>
        <taxon>Plakobranchus</taxon>
    </lineage>
</organism>
<evidence type="ECO:0000313" key="2">
    <source>
        <dbReference type="Proteomes" id="UP000735302"/>
    </source>
</evidence>
<reference evidence="1 2" key="1">
    <citation type="journal article" date="2021" name="Elife">
        <title>Chloroplast acquisition without the gene transfer in kleptoplastic sea slugs, Plakobranchus ocellatus.</title>
        <authorList>
            <person name="Maeda T."/>
            <person name="Takahashi S."/>
            <person name="Yoshida T."/>
            <person name="Shimamura S."/>
            <person name="Takaki Y."/>
            <person name="Nagai Y."/>
            <person name="Toyoda A."/>
            <person name="Suzuki Y."/>
            <person name="Arimoto A."/>
            <person name="Ishii H."/>
            <person name="Satoh N."/>
            <person name="Nishiyama T."/>
            <person name="Hasebe M."/>
            <person name="Maruyama T."/>
            <person name="Minagawa J."/>
            <person name="Obokata J."/>
            <person name="Shigenobu S."/>
        </authorList>
    </citation>
    <scope>NUCLEOTIDE SEQUENCE [LARGE SCALE GENOMIC DNA]</scope>
</reference>
<keyword evidence="2" id="KW-1185">Reference proteome</keyword>
<comment type="caution">
    <text evidence="1">The sequence shown here is derived from an EMBL/GenBank/DDBJ whole genome shotgun (WGS) entry which is preliminary data.</text>
</comment>
<gene>
    <name evidence="1" type="ORF">PoB_006552700</name>
</gene>
<accession>A0AAV4D4F3</accession>